<organism evidence="1 2">
    <name type="scientific">Arcobacter defluvii</name>
    <dbReference type="NCBI Taxonomy" id="873191"/>
    <lineage>
        <taxon>Bacteria</taxon>
        <taxon>Pseudomonadati</taxon>
        <taxon>Campylobacterota</taxon>
        <taxon>Epsilonproteobacteria</taxon>
        <taxon>Campylobacterales</taxon>
        <taxon>Arcobacteraceae</taxon>
        <taxon>Arcobacter</taxon>
    </lineage>
</organism>
<dbReference type="Proteomes" id="UP000503313">
    <property type="component" value="Chromosome"/>
</dbReference>
<name>A0AAE7BDB4_9BACT</name>
<reference evidence="1 2" key="1">
    <citation type="submission" date="2020-05" db="EMBL/GenBank/DDBJ databases">
        <title>Complete genome sequencing of Campylobacter and Arcobacter type strains.</title>
        <authorList>
            <person name="Miller W.G."/>
            <person name="Yee E."/>
        </authorList>
    </citation>
    <scope>NUCLEOTIDE SEQUENCE [LARGE SCALE GENOMIC DNA]</scope>
    <source>
        <strain evidence="1 2">LMG 25694</strain>
    </source>
</reference>
<dbReference type="Pfam" id="PF21980">
    <property type="entry name" value="MksE"/>
    <property type="match status" value="1"/>
</dbReference>
<protein>
    <recommendedName>
        <fullName evidence="3">DUF4194 domain-containing protein</fullName>
    </recommendedName>
</protein>
<gene>
    <name evidence="1" type="ORF">ADFLV_1411</name>
</gene>
<sequence>MALTAIVFEILKDGSIISSNSKDEQIRSIFYSLSDDNVFEETQKVFQQIGFKLIYEDNCFYLSKKSYFNDKEQDKFIKKYRDSFLALSILKYFFQGISSGREFSKSSLIAKANNNLDLQVKETLEYLTKKEDDLSGSMEVVLKILRENRIIERIDKKNEDKYFVLDSIGYFNSILKQLENSDA</sequence>
<evidence type="ECO:0000313" key="2">
    <source>
        <dbReference type="Proteomes" id="UP000503313"/>
    </source>
</evidence>
<dbReference type="EMBL" id="CP053835">
    <property type="protein sequence ID" value="QKF77440.1"/>
    <property type="molecule type" value="Genomic_DNA"/>
</dbReference>
<accession>A0AAE7BDB4</accession>
<dbReference type="KEGG" id="adz:ADFLV_1411"/>
<evidence type="ECO:0000313" key="1">
    <source>
        <dbReference type="EMBL" id="QKF77440.1"/>
    </source>
</evidence>
<evidence type="ECO:0008006" key="3">
    <source>
        <dbReference type="Google" id="ProtNLM"/>
    </source>
</evidence>
<keyword evidence="2" id="KW-1185">Reference proteome</keyword>
<dbReference type="AlphaFoldDB" id="A0AAE7BDB4"/>
<dbReference type="InterPro" id="IPR053841">
    <property type="entry name" value="MksE"/>
</dbReference>
<proteinExistence type="predicted"/>
<dbReference type="RefSeq" id="WP_129011512.1">
    <property type="nucleotide sequence ID" value="NZ_CP053835.1"/>
</dbReference>